<gene>
    <name evidence="2" type="ORF">C1645_373431</name>
</gene>
<organism evidence="2 3">
    <name type="scientific">Glomus cerebriforme</name>
    <dbReference type="NCBI Taxonomy" id="658196"/>
    <lineage>
        <taxon>Eukaryota</taxon>
        <taxon>Fungi</taxon>
        <taxon>Fungi incertae sedis</taxon>
        <taxon>Mucoromycota</taxon>
        <taxon>Glomeromycotina</taxon>
        <taxon>Glomeromycetes</taxon>
        <taxon>Glomerales</taxon>
        <taxon>Glomeraceae</taxon>
        <taxon>Glomus</taxon>
    </lineage>
</organism>
<feature type="region of interest" description="Disordered" evidence="1">
    <location>
        <begin position="151"/>
        <end position="191"/>
    </location>
</feature>
<feature type="compositionally biased region" description="Acidic residues" evidence="1">
    <location>
        <begin position="161"/>
        <end position="181"/>
    </location>
</feature>
<proteinExistence type="predicted"/>
<protein>
    <submittedName>
        <fullName evidence="2">Uncharacterized protein</fullName>
    </submittedName>
</protein>
<feature type="region of interest" description="Disordered" evidence="1">
    <location>
        <begin position="336"/>
        <end position="417"/>
    </location>
</feature>
<keyword evidence="3" id="KW-1185">Reference proteome</keyword>
<comment type="caution">
    <text evidence="2">The sequence shown here is derived from an EMBL/GenBank/DDBJ whole genome shotgun (WGS) entry which is preliminary data.</text>
</comment>
<feature type="compositionally biased region" description="Polar residues" evidence="1">
    <location>
        <begin position="259"/>
        <end position="268"/>
    </location>
</feature>
<evidence type="ECO:0000313" key="2">
    <source>
        <dbReference type="EMBL" id="RIA96544.1"/>
    </source>
</evidence>
<name>A0A397TNW1_9GLOM</name>
<feature type="region of interest" description="Disordered" evidence="1">
    <location>
        <begin position="593"/>
        <end position="631"/>
    </location>
</feature>
<accession>A0A397TNW1</accession>
<reference evidence="2 3" key="1">
    <citation type="submission" date="2018-06" db="EMBL/GenBank/DDBJ databases">
        <title>Comparative genomics reveals the genomic features of Rhizophagus irregularis, R. cerebriforme, R. diaphanum and Gigaspora rosea, and their symbiotic lifestyle signature.</title>
        <authorList>
            <person name="Morin E."/>
            <person name="San Clemente H."/>
            <person name="Chen E.C.H."/>
            <person name="De La Providencia I."/>
            <person name="Hainaut M."/>
            <person name="Kuo A."/>
            <person name="Kohler A."/>
            <person name="Murat C."/>
            <person name="Tang N."/>
            <person name="Roy S."/>
            <person name="Loubradou J."/>
            <person name="Henrissat B."/>
            <person name="Grigoriev I.V."/>
            <person name="Corradi N."/>
            <person name="Roux C."/>
            <person name="Martin F.M."/>
        </authorList>
    </citation>
    <scope>NUCLEOTIDE SEQUENCE [LARGE SCALE GENOMIC DNA]</scope>
    <source>
        <strain evidence="2 3">DAOM 227022</strain>
    </source>
</reference>
<feature type="compositionally biased region" description="Polar residues" evidence="1">
    <location>
        <begin position="407"/>
        <end position="416"/>
    </location>
</feature>
<feature type="region of interest" description="Disordered" evidence="1">
    <location>
        <begin position="241"/>
        <end position="273"/>
    </location>
</feature>
<feature type="compositionally biased region" description="Basic and acidic residues" evidence="1">
    <location>
        <begin position="365"/>
        <end position="379"/>
    </location>
</feature>
<dbReference type="OrthoDB" id="21648at2759"/>
<dbReference type="AlphaFoldDB" id="A0A397TNW1"/>
<dbReference type="Proteomes" id="UP000265703">
    <property type="component" value="Unassembled WGS sequence"/>
</dbReference>
<evidence type="ECO:0000313" key="3">
    <source>
        <dbReference type="Proteomes" id="UP000265703"/>
    </source>
</evidence>
<sequence length="709" mass="79835">MNFLKFGARLFEQAYKELPNGIRQLCDHDDATKSTFTKSQQKVALVQPTLDGYVFSSGTIKQSPENYSFQLVGDLQDMVIVPTQSMDEEDIPTLGSILPKIGNHEFELPERRVSGVKFHKYKAYASFAPIYDSGAAMLSYEDTILARTYKKHHRVSKNIDDSDDSDLSEEEEEELSDEDMMVSDHEGTSQTESFDIALSNKQKHSDEEIGQAEKFETASPSKQTNSGEQISQAEKFEIASSSKQINSVEENSKTESIEIASSSKQNNPGEEIIQPERHEIISSSEEINQMEGLEIALSNKQTNSGEEIIQAEIHEITSNKPINSSEEINQMEGLKISSSSKQTNSGEEITQAESHENTPSSKQINSREEIIQTERHENNTGEEISQMEGLEITSSNRQTCSDEKISQVESTSSSKQTDSRDYIIIENNHTNDEKLFEDIDVNLLYKSVEKEGNDIDKILDENVEIFKKVQLIQEKRLIQSSHIISTKERELAIKLQNKLANIISEVSPSDIVSLDSIEYAMDNLLIKEAFFKGTLPPDKSFAHPTNEVSRDAFVSFSGVEKSSEDMEQAEYPRNDVNVSTTQMKSEEALPQVSLAGPSPLTPHSVSHTIPQSVSSQSLHHSTSHPLPISASMTYPQPSRAQVPMRMPYGSSQVMPASYQMTYSRPPSHVPPYYHHPSQRYHPSYGYSYYPQYSSYTMSHSTWQQRPSYY</sequence>
<feature type="compositionally biased region" description="Low complexity" evidence="1">
    <location>
        <begin position="610"/>
        <end position="629"/>
    </location>
</feature>
<feature type="compositionally biased region" description="Polar residues" evidence="1">
    <location>
        <begin position="336"/>
        <end position="364"/>
    </location>
</feature>
<evidence type="ECO:0000256" key="1">
    <source>
        <dbReference type="SAM" id="MobiDB-lite"/>
    </source>
</evidence>
<dbReference type="EMBL" id="QKYT01000043">
    <property type="protein sequence ID" value="RIA96544.1"/>
    <property type="molecule type" value="Genomic_DNA"/>
</dbReference>